<dbReference type="EMBL" id="RSED01000030">
    <property type="protein sequence ID" value="RRS01026.1"/>
    <property type="molecule type" value="Genomic_DNA"/>
</dbReference>
<protein>
    <submittedName>
        <fullName evidence="3">Nitrogen fixation protein FixH</fullName>
    </submittedName>
</protein>
<comment type="caution">
    <text evidence="3">The sequence shown here is derived from an EMBL/GenBank/DDBJ whole genome shotgun (WGS) entry which is preliminary data.</text>
</comment>
<feature type="region of interest" description="Disordered" evidence="1">
    <location>
        <begin position="50"/>
        <end position="78"/>
    </location>
</feature>
<accession>A0A3R8RYR8</accession>
<proteinExistence type="predicted"/>
<keyword evidence="2" id="KW-0812">Transmembrane</keyword>
<dbReference type="AlphaFoldDB" id="A0A3R8RYR8"/>
<sequence>MDNRPGAGAPWWKFPIVWLVVGGPLIVVVASLNMVVLAVRNVDPVLESYHSASSKPGHAPAVQGRNRAADTAMRPADH</sequence>
<dbReference type="Proteomes" id="UP000269265">
    <property type="component" value="Unassembled WGS sequence"/>
</dbReference>
<gene>
    <name evidence="3" type="ORF">EIP75_22375</name>
</gene>
<evidence type="ECO:0000256" key="2">
    <source>
        <dbReference type="SAM" id="Phobius"/>
    </source>
</evidence>
<evidence type="ECO:0000256" key="1">
    <source>
        <dbReference type="SAM" id="MobiDB-lite"/>
    </source>
</evidence>
<evidence type="ECO:0000313" key="3">
    <source>
        <dbReference type="EMBL" id="RRS01026.1"/>
    </source>
</evidence>
<evidence type="ECO:0000313" key="4">
    <source>
        <dbReference type="Proteomes" id="UP000269265"/>
    </source>
</evidence>
<feature type="transmembrane region" description="Helical" evidence="2">
    <location>
        <begin position="16"/>
        <end position="39"/>
    </location>
</feature>
<keyword evidence="2" id="KW-1133">Transmembrane helix</keyword>
<reference evidence="3 4" key="1">
    <citation type="submission" date="2018-12" db="EMBL/GenBank/DDBJ databases">
        <title>The whole draft genome of Aquabacterium sp. SJQ9.</title>
        <authorList>
            <person name="Sun L."/>
            <person name="Gao X."/>
            <person name="Chen W."/>
            <person name="Huang K."/>
        </authorList>
    </citation>
    <scope>NUCLEOTIDE SEQUENCE [LARGE SCALE GENOMIC DNA]</scope>
    <source>
        <strain evidence="3 4">SJQ9</strain>
    </source>
</reference>
<organism evidence="3 4">
    <name type="scientific">Aquabacterium soli</name>
    <dbReference type="NCBI Taxonomy" id="2493092"/>
    <lineage>
        <taxon>Bacteria</taxon>
        <taxon>Pseudomonadati</taxon>
        <taxon>Pseudomonadota</taxon>
        <taxon>Betaproteobacteria</taxon>
        <taxon>Burkholderiales</taxon>
        <taxon>Aquabacterium</taxon>
    </lineage>
</organism>
<keyword evidence="4" id="KW-1185">Reference proteome</keyword>
<dbReference type="OrthoDB" id="5295180at2"/>
<name>A0A3R8RYR8_9BURK</name>
<keyword evidence="2" id="KW-0472">Membrane</keyword>